<proteinExistence type="predicted"/>
<evidence type="ECO:0000259" key="2">
    <source>
        <dbReference type="Pfam" id="PF03457"/>
    </source>
</evidence>
<accession>A0A7S4ADZ5</accession>
<name>A0A7S4ADZ5_9STRA</name>
<dbReference type="InterPro" id="IPR005114">
    <property type="entry name" value="Helicase_assoc"/>
</dbReference>
<feature type="compositionally biased region" description="Low complexity" evidence="1">
    <location>
        <begin position="56"/>
        <end position="65"/>
    </location>
</feature>
<feature type="domain" description="Helicase-associated" evidence="2">
    <location>
        <begin position="217"/>
        <end position="279"/>
    </location>
</feature>
<feature type="region of interest" description="Disordered" evidence="1">
    <location>
        <begin position="42"/>
        <end position="66"/>
    </location>
</feature>
<dbReference type="PANTHER" id="PTHR33418">
    <property type="entry name" value="HELICASE-ASSOCIATED"/>
    <property type="match status" value="1"/>
</dbReference>
<dbReference type="Gene3D" id="6.10.140.530">
    <property type="match status" value="2"/>
</dbReference>
<sequence>MHSESPSQTKQMEQQEWANHPYQSLYNEVLLPRHLKEELARDTGAGSEILTPMTASSKSPKMKPSISRKKARNIARDIAAAEAALASLIQEHGNSTLDSSTNNEYTGLKRGAEYQRLDHIGNKCTEFLDSIDFCQNIKLGKADAAWMEMLKSLVVYKNEHEGSTMVPRNYVDNKNRNLGRWVDDQRKRMKSKRLHRNRIDLLERIDFTWDAKKAFEEKAWKIMYERLLSYKTIHNGSTIVPQKYAKDRKLGRWVSTQRTFMKTGTLLPHRVSLLNSIDFSW</sequence>
<protein>
    <recommendedName>
        <fullName evidence="2">Helicase-associated domain-containing protein</fullName>
    </recommendedName>
</protein>
<dbReference type="Pfam" id="PF03457">
    <property type="entry name" value="HA"/>
    <property type="match status" value="2"/>
</dbReference>
<dbReference type="EMBL" id="HBIX01006793">
    <property type="protein sequence ID" value="CAE0712602.1"/>
    <property type="molecule type" value="Transcribed_RNA"/>
</dbReference>
<organism evidence="3">
    <name type="scientific">Pseudo-nitzschia australis</name>
    <dbReference type="NCBI Taxonomy" id="44445"/>
    <lineage>
        <taxon>Eukaryota</taxon>
        <taxon>Sar</taxon>
        <taxon>Stramenopiles</taxon>
        <taxon>Ochrophyta</taxon>
        <taxon>Bacillariophyta</taxon>
        <taxon>Bacillariophyceae</taxon>
        <taxon>Bacillariophycidae</taxon>
        <taxon>Bacillariales</taxon>
        <taxon>Bacillariaceae</taxon>
        <taxon>Pseudo-nitzschia</taxon>
    </lineage>
</organism>
<evidence type="ECO:0000256" key="1">
    <source>
        <dbReference type="SAM" id="MobiDB-lite"/>
    </source>
</evidence>
<dbReference type="PANTHER" id="PTHR33418:SF1">
    <property type="entry name" value="HELICASE-ASSOCIATED DOMAIN-CONTAINING PROTEIN"/>
    <property type="match status" value="1"/>
</dbReference>
<feature type="domain" description="Helicase-associated" evidence="2">
    <location>
        <begin position="143"/>
        <end position="207"/>
    </location>
</feature>
<dbReference type="AlphaFoldDB" id="A0A7S4ADZ5"/>
<evidence type="ECO:0000313" key="3">
    <source>
        <dbReference type="EMBL" id="CAE0712602.1"/>
    </source>
</evidence>
<gene>
    <name evidence="3" type="ORF">PAUS00366_LOCUS5354</name>
</gene>
<reference evidence="3" key="1">
    <citation type="submission" date="2021-01" db="EMBL/GenBank/DDBJ databases">
        <authorList>
            <person name="Corre E."/>
            <person name="Pelletier E."/>
            <person name="Niang G."/>
            <person name="Scheremetjew M."/>
            <person name="Finn R."/>
            <person name="Kale V."/>
            <person name="Holt S."/>
            <person name="Cochrane G."/>
            <person name="Meng A."/>
            <person name="Brown T."/>
            <person name="Cohen L."/>
        </authorList>
    </citation>
    <scope>NUCLEOTIDE SEQUENCE</scope>
    <source>
        <strain evidence="3">10249 10 AB</strain>
    </source>
</reference>